<gene>
    <name evidence="2" type="ORF">MEDL_14957</name>
</gene>
<keyword evidence="3" id="KW-1185">Reference proteome</keyword>
<dbReference type="InterPro" id="IPR012337">
    <property type="entry name" value="RNaseH-like_sf"/>
</dbReference>
<proteinExistence type="predicted"/>
<comment type="caution">
    <text evidence="2">The sequence shown here is derived from an EMBL/GenBank/DDBJ whole genome shotgun (WGS) entry which is preliminary data.</text>
</comment>
<accession>A0A8S3QUA3</accession>
<dbReference type="SUPFAM" id="SSF53098">
    <property type="entry name" value="Ribonuclease H-like"/>
    <property type="match status" value="1"/>
</dbReference>
<feature type="domain" description="HAT C-terminal dimerisation" evidence="1">
    <location>
        <begin position="98"/>
        <end position="146"/>
    </location>
</feature>
<dbReference type="GO" id="GO:0046983">
    <property type="term" value="F:protein dimerization activity"/>
    <property type="evidence" value="ECO:0007669"/>
    <property type="project" value="InterPro"/>
</dbReference>
<dbReference type="Proteomes" id="UP000683360">
    <property type="component" value="Unassembled WGS sequence"/>
</dbReference>
<evidence type="ECO:0000259" key="1">
    <source>
        <dbReference type="Pfam" id="PF05699"/>
    </source>
</evidence>
<sequence>MEHVLVIAKLSVFDPCLLPDKIEPTFKHYGDKKIDDLGSHFLAGDEEAKNELSAEWMSFKYHILRLKKDVLEASQEKKTTDVVLKRLLNLRNPSDKGYIFPRLSHIAAIILSLPVSNAWPERGASAVKRIKTRLRSTLKDNMLSGLLQVSINGPPVKEATELVNNCVDNWYKSKPRRKLKGLAVAKVVTTAPAEVMETADAGVQANLNENDEEEMGRVRSKMSHILKLLNLTGFPR</sequence>
<dbReference type="OrthoDB" id="6158762at2759"/>
<dbReference type="EMBL" id="CAJPWZ010000742">
    <property type="protein sequence ID" value="CAG2200325.1"/>
    <property type="molecule type" value="Genomic_DNA"/>
</dbReference>
<dbReference type="Pfam" id="PF05699">
    <property type="entry name" value="Dimer_Tnp_hAT"/>
    <property type="match status" value="1"/>
</dbReference>
<dbReference type="AlphaFoldDB" id="A0A8S3QUA3"/>
<evidence type="ECO:0000313" key="3">
    <source>
        <dbReference type="Proteomes" id="UP000683360"/>
    </source>
</evidence>
<dbReference type="PANTHER" id="PTHR46880:SF5">
    <property type="entry name" value="DUF4371 DOMAIN-CONTAINING PROTEIN"/>
    <property type="match status" value="1"/>
</dbReference>
<organism evidence="2 3">
    <name type="scientific">Mytilus edulis</name>
    <name type="common">Blue mussel</name>
    <dbReference type="NCBI Taxonomy" id="6550"/>
    <lineage>
        <taxon>Eukaryota</taxon>
        <taxon>Metazoa</taxon>
        <taxon>Spiralia</taxon>
        <taxon>Lophotrochozoa</taxon>
        <taxon>Mollusca</taxon>
        <taxon>Bivalvia</taxon>
        <taxon>Autobranchia</taxon>
        <taxon>Pteriomorphia</taxon>
        <taxon>Mytilida</taxon>
        <taxon>Mytiloidea</taxon>
        <taxon>Mytilidae</taxon>
        <taxon>Mytilinae</taxon>
        <taxon>Mytilus</taxon>
    </lineage>
</organism>
<dbReference type="PANTHER" id="PTHR46880">
    <property type="entry name" value="RAS-ASSOCIATING DOMAIN-CONTAINING PROTEIN"/>
    <property type="match status" value="1"/>
</dbReference>
<name>A0A8S3QUA3_MYTED</name>
<dbReference type="InterPro" id="IPR008906">
    <property type="entry name" value="HATC_C_dom"/>
</dbReference>
<reference evidence="2" key="1">
    <citation type="submission" date="2021-03" db="EMBL/GenBank/DDBJ databases">
        <authorList>
            <person name="Bekaert M."/>
        </authorList>
    </citation>
    <scope>NUCLEOTIDE SEQUENCE</scope>
</reference>
<protein>
    <recommendedName>
        <fullName evidence="1">HAT C-terminal dimerisation domain-containing protein</fullName>
    </recommendedName>
</protein>
<evidence type="ECO:0000313" key="2">
    <source>
        <dbReference type="EMBL" id="CAG2200325.1"/>
    </source>
</evidence>